<sequence length="234" mass="26957">MIMQFSYLVTFTHPDPDARISASDLETMTTRIDATPDLRRARLYTPQHADDYYTNDGPSPIFALQLDFDTLAALEASIAADGHLQDIARRDFPSLEACAVEQQVMARRPFPVLDPTPRVPDGALPCQFLVHYPGRAENLDEWLAYYLAHHPQIMKFFDGVREIEIFTRVDWIDAMPWPRVHYMQRNKLMFDSAEALTAAMNSPVRHQMRADFERFPPFEGSNVHHPMSARTFMK</sequence>
<dbReference type="SUPFAM" id="SSF54909">
    <property type="entry name" value="Dimeric alpha+beta barrel"/>
    <property type="match status" value="1"/>
</dbReference>
<dbReference type="EMBL" id="FCOK02000094">
    <property type="protein sequence ID" value="SAL68742.1"/>
    <property type="molecule type" value="Genomic_DNA"/>
</dbReference>
<dbReference type="Gene3D" id="3.30.70.100">
    <property type="match status" value="1"/>
</dbReference>
<protein>
    <submittedName>
        <fullName evidence="1">EthD protein</fullName>
    </submittedName>
</protein>
<reference evidence="1 2" key="1">
    <citation type="submission" date="2016-01" db="EMBL/GenBank/DDBJ databases">
        <authorList>
            <person name="Oliw E.H."/>
        </authorList>
    </citation>
    <scope>NUCLEOTIDE SEQUENCE [LARGE SCALE GENOMIC DNA]</scope>
    <source>
        <strain evidence="1">LMG 27134</strain>
    </source>
</reference>
<proteinExistence type="predicted"/>
<evidence type="ECO:0000313" key="1">
    <source>
        <dbReference type="EMBL" id="SAL68742.1"/>
    </source>
</evidence>
<accession>A0A158JIQ1</accession>
<organism evidence="1 2">
    <name type="scientific">Caballeronia udeis</name>
    <dbReference type="NCBI Taxonomy" id="1232866"/>
    <lineage>
        <taxon>Bacteria</taxon>
        <taxon>Pseudomonadati</taxon>
        <taxon>Pseudomonadota</taxon>
        <taxon>Betaproteobacteria</taxon>
        <taxon>Burkholderiales</taxon>
        <taxon>Burkholderiaceae</taxon>
        <taxon>Caballeronia</taxon>
    </lineage>
</organism>
<gene>
    <name evidence="1" type="ORF">AWB69_08088</name>
</gene>
<dbReference type="AlphaFoldDB" id="A0A158JIQ1"/>
<evidence type="ECO:0000313" key="2">
    <source>
        <dbReference type="Proteomes" id="UP000054683"/>
    </source>
</evidence>
<dbReference type="Proteomes" id="UP000054683">
    <property type="component" value="Unassembled WGS sequence"/>
</dbReference>
<dbReference type="InterPro" id="IPR011008">
    <property type="entry name" value="Dimeric_a/b-barrel"/>
</dbReference>
<name>A0A158JIQ1_9BURK</name>